<organism evidence="2 3">
    <name type="scientific">Skermanella stibiiresistens SB22</name>
    <dbReference type="NCBI Taxonomy" id="1385369"/>
    <lineage>
        <taxon>Bacteria</taxon>
        <taxon>Pseudomonadati</taxon>
        <taxon>Pseudomonadota</taxon>
        <taxon>Alphaproteobacteria</taxon>
        <taxon>Rhodospirillales</taxon>
        <taxon>Azospirillaceae</taxon>
        <taxon>Skermanella</taxon>
    </lineage>
</organism>
<evidence type="ECO:0000313" key="3">
    <source>
        <dbReference type="Proteomes" id="UP000019486"/>
    </source>
</evidence>
<sequence length="247" mass="26814">MVTGGVGRMRDRERTDDFRTFLFLSGIAVAGLVLALGLSTIWRALIPPNDPLPKAAIFDPALRIALSDYGASLHEPRFAFTAATPQGTRTVANCSDYMKLLDQGVRTAPGEPTEALDAYLNCPLLTLLRQARQPSEYLAPLSHLAETVAERLDLTTLPEGFEPPTLRHRRFVIDETAFKVSSPDGSWTMTILASGSFSGDGREDVAARIERGSARQYVILSARPDGSLAASSPESLAMTTTLPIRLR</sequence>
<gene>
    <name evidence="2" type="ORF">N825_17695</name>
</gene>
<keyword evidence="1" id="KW-0472">Membrane</keyword>
<protein>
    <submittedName>
        <fullName evidence="2">Uncharacterized protein</fullName>
    </submittedName>
</protein>
<keyword evidence="3" id="KW-1185">Reference proteome</keyword>
<name>W9GUG8_9PROT</name>
<reference evidence="2 3" key="1">
    <citation type="submission" date="2013-08" db="EMBL/GenBank/DDBJ databases">
        <title>The genome sequence of Skermanella stibiiresistens.</title>
        <authorList>
            <person name="Zhu W."/>
            <person name="Wang G."/>
        </authorList>
    </citation>
    <scope>NUCLEOTIDE SEQUENCE [LARGE SCALE GENOMIC DNA]</scope>
    <source>
        <strain evidence="2 3">SB22</strain>
    </source>
</reference>
<accession>W9GUG8</accession>
<dbReference type="STRING" id="1385369.N825_17695"/>
<dbReference type="Proteomes" id="UP000019486">
    <property type="component" value="Unassembled WGS sequence"/>
</dbReference>
<feature type="transmembrane region" description="Helical" evidence="1">
    <location>
        <begin position="21"/>
        <end position="42"/>
    </location>
</feature>
<evidence type="ECO:0000256" key="1">
    <source>
        <dbReference type="SAM" id="Phobius"/>
    </source>
</evidence>
<keyword evidence="1" id="KW-1133">Transmembrane helix</keyword>
<proteinExistence type="predicted"/>
<keyword evidence="1" id="KW-0812">Transmembrane</keyword>
<dbReference type="EMBL" id="AVFL01000026">
    <property type="protein sequence ID" value="EWY37444.1"/>
    <property type="molecule type" value="Genomic_DNA"/>
</dbReference>
<dbReference type="AlphaFoldDB" id="W9GUG8"/>
<evidence type="ECO:0000313" key="2">
    <source>
        <dbReference type="EMBL" id="EWY37444.1"/>
    </source>
</evidence>
<comment type="caution">
    <text evidence="2">The sequence shown here is derived from an EMBL/GenBank/DDBJ whole genome shotgun (WGS) entry which is preliminary data.</text>
</comment>